<dbReference type="Pfam" id="PF00069">
    <property type="entry name" value="Pkinase"/>
    <property type="match status" value="1"/>
</dbReference>
<proteinExistence type="predicted"/>
<dbReference type="PANTHER" id="PTHR24359:SF1">
    <property type="entry name" value="INHIBITOR OF NUCLEAR FACTOR KAPPA-B KINASE EPSILON SUBUNIT HOMOLOG 1-RELATED"/>
    <property type="match status" value="1"/>
</dbReference>
<evidence type="ECO:0000256" key="1">
    <source>
        <dbReference type="SAM" id="MobiDB-lite"/>
    </source>
</evidence>
<keyword evidence="4" id="KW-1185">Reference proteome</keyword>
<keyword evidence="3" id="KW-0808">Transferase</keyword>
<accession>A0A6A6IZU6</accession>
<dbReference type="PANTHER" id="PTHR24359">
    <property type="entry name" value="SERINE/THREONINE-PROTEIN KINASE SBK1"/>
    <property type="match status" value="1"/>
</dbReference>
<dbReference type="RefSeq" id="XP_033690973.1">
    <property type="nucleotide sequence ID" value="XM_033835049.1"/>
</dbReference>
<name>A0A6A6IZU6_9PLEO</name>
<dbReference type="Gene3D" id="1.10.510.10">
    <property type="entry name" value="Transferase(Phosphotransferase) domain 1"/>
    <property type="match status" value="1"/>
</dbReference>
<feature type="region of interest" description="Disordered" evidence="1">
    <location>
        <begin position="1"/>
        <end position="21"/>
    </location>
</feature>
<organism evidence="3 4">
    <name type="scientific">Trematosphaeria pertusa</name>
    <dbReference type="NCBI Taxonomy" id="390896"/>
    <lineage>
        <taxon>Eukaryota</taxon>
        <taxon>Fungi</taxon>
        <taxon>Dikarya</taxon>
        <taxon>Ascomycota</taxon>
        <taxon>Pezizomycotina</taxon>
        <taxon>Dothideomycetes</taxon>
        <taxon>Pleosporomycetidae</taxon>
        <taxon>Pleosporales</taxon>
        <taxon>Massarineae</taxon>
        <taxon>Trematosphaeriaceae</taxon>
        <taxon>Trematosphaeria</taxon>
    </lineage>
</organism>
<dbReference type="AlphaFoldDB" id="A0A6A6IZU6"/>
<dbReference type="Gene3D" id="1.25.40.10">
    <property type="entry name" value="Tetratricopeptide repeat domain"/>
    <property type="match status" value="1"/>
</dbReference>
<feature type="domain" description="Protein kinase" evidence="2">
    <location>
        <begin position="54"/>
        <end position="374"/>
    </location>
</feature>
<dbReference type="InterPro" id="IPR000719">
    <property type="entry name" value="Prot_kinase_dom"/>
</dbReference>
<dbReference type="SUPFAM" id="SSF56112">
    <property type="entry name" value="Protein kinase-like (PK-like)"/>
    <property type="match status" value="1"/>
</dbReference>
<dbReference type="InterPro" id="IPR008271">
    <property type="entry name" value="Ser/Thr_kinase_AS"/>
</dbReference>
<dbReference type="SMART" id="SM00220">
    <property type="entry name" value="S_TKc"/>
    <property type="match status" value="1"/>
</dbReference>
<dbReference type="OrthoDB" id="626167at2759"/>
<dbReference type="GeneID" id="54588379"/>
<protein>
    <submittedName>
        <fullName evidence="3">Kinase-like protein</fullName>
    </submittedName>
</protein>
<reference evidence="3" key="1">
    <citation type="journal article" date="2020" name="Stud. Mycol.">
        <title>101 Dothideomycetes genomes: a test case for predicting lifestyles and emergence of pathogens.</title>
        <authorList>
            <person name="Haridas S."/>
            <person name="Albert R."/>
            <person name="Binder M."/>
            <person name="Bloem J."/>
            <person name="Labutti K."/>
            <person name="Salamov A."/>
            <person name="Andreopoulos B."/>
            <person name="Baker S."/>
            <person name="Barry K."/>
            <person name="Bills G."/>
            <person name="Bluhm B."/>
            <person name="Cannon C."/>
            <person name="Castanera R."/>
            <person name="Culley D."/>
            <person name="Daum C."/>
            <person name="Ezra D."/>
            <person name="Gonzalez J."/>
            <person name="Henrissat B."/>
            <person name="Kuo A."/>
            <person name="Liang C."/>
            <person name="Lipzen A."/>
            <person name="Lutzoni F."/>
            <person name="Magnuson J."/>
            <person name="Mondo S."/>
            <person name="Nolan M."/>
            <person name="Ohm R."/>
            <person name="Pangilinan J."/>
            <person name="Park H.-J."/>
            <person name="Ramirez L."/>
            <person name="Alfaro M."/>
            <person name="Sun H."/>
            <person name="Tritt A."/>
            <person name="Yoshinaga Y."/>
            <person name="Zwiers L.-H."/>
            <person name="Turgeon B."/>
            <person name="Goodwin S."/>
            <person name="Spatafora J."/>
            <person name="Crous P."/>
            <person name="Grigoriev I."/>
        </authorList>
    </citation>
    <scope>NUCLEOTIDE SEQUENCE</scope>
    <source>
        <strain evidence="3">CBS 122368</strain>
    </source>
</reference>
<dbReference type="GO" id="GO:0004674">
    <property type="term" value="F:protein serine/threonine kinase activity"/>
    <property type="evidence" value="ECO:0007669"/>
    <property type="project" value="TreeGrafter"/>
</dbReference>
<sequence length="1112" mass="122982">MPSEGPQSRRDATESVNTVRSTSKPLTLEHVDSLLACLACAQFRHVDFTGISSVEAQGKLGAGGQASVIQTRADIGTVLAFRKHTPPPKGMFGRLSEKIASIVSGSVVSIHRGYRQIACEILALGHPELRSHPNIVQLVAISWEIRGQSEQKFEIWPVLLFEKAPYKDLEHFIRDPEEDRKSQSASVECRVKICAEIADALAAVHRNDIVHGDVKPGNVLIFGNSANAIVAKLADFGFATIGSENNIEVAISAPWTAPEVGDRDGYTLEQAKKTDIYSFGILCLWVVFMEKLAEIGSKSGHSVGHSSSPDIRILSEYNVADTRKNSVQQLALDLVETVASDDLKRVLEKLFRETLSVDPRERADAITIASHLTHNKQEAPLEDDRINASTTFIPRASDFKVPDALQSLCLADQHVRKGVFGALKLAYNASEESEEKSDLAVQLAFCKKVGFGTDKDVDAAALYLRDAETFMPDRNLSEYLDNAILSSRDKKEPSNPLLKRLYDTGVILPVHNAVDFRRYSETQQEAMRKARKEEYENMQMSLGPTHPAVLNLKWTFSTMLMESGELEPSADLRKRSDFLQAILDDLARDAAYGENHIDTITTEAYYALALNITPSFAAREESVDRCRRILRRLREVGRDNHVIAAMTCQHLSATLGSLLRFKDAERYLAEAKKRTGVIFGEHHENTVRLLIDEARNFAMQGNLSKAEAKQRECLNRMIPLTGENSKAILPLQGGLVDFFVAFSEFEKANKELLCAKEILNHHGFYESHPGYMIAHRSAVIINIGLGKFQAACEDADKCLAIMKKVPWPPPTNFTLPDIPDPSVFPRDPSMMVIEAFRSVALVALHHEAVAAGQHKEAASAEKMAEKCLEQLLREINQCRGLGGKTSGSASNAMTPSGSHGWANSPMYRAMEEGWYVPIELLTVVGADNARDGLHYDMAIRVARRLGMDRPAGVLEEHQALCSPPSATVPRVNHPFAEPDDLASWITGYWRGTYLSKQGGPRKGLKWKRTLSLQRCGNRDMEVEGAVGSGLERTLGIEGTADDEEAGSWTIRGKVSTSGKISLFFHLTNVGKEEHAWEYTGLLRPDHAAFGGHYRAQGLDHTQAAGTFFFYKD</sequence>
<evidence type="ECO:0000259" key="2">
    <source>
        <dbReference type="PROSITE" id="PS50011"/>
    </source>
</evidence>
<dbReference type="PROSITE" id="PS00108">
    <property type="entry name" value="PROTEIN_KINASE_ST"/>
    <property type="match status" value="1"/>
</dbReference>
<evidence type="ECO:0000313" key="4">
    <source>
        <dbReference type="Proteomes" id="UP000800094"/>
    </source>
</evidence>
<dbReference type="GO" id="GO:0005524">
    <property type="term" value="F:ATP binding"/>
    <property type="evidence" value="ECO:0007669"/>
    <property type="project" value="InterPro"/>
</dbReference>
<dbReference type="EMBL" id="ML987189">
    <property type="protein sequence ID" value="KAF2255969.1"/>
    <property type="molecule type" value="Genomic_DNA"/>
</dbReference>
<dbReference type="PROSITE" id="PS50011">
    <property type="entry name" value="PROTEIN_KINASE_DOM"/>
    <property type="match status" value="1"/>
</dbReference>
<dbReference type="CDD" id="cd00180">
    <property type="entry name" value="PKc"/>
    <property type="match status" value="1"/>
</dbReference>
<dbReference type="InterPro" id="IPR011009">
    <property type="entry name" value="Kinase-like_dom_sf"/>
</dbReference>
<evidence type="ECO:0000313" key="3">
    <source>
        <dbReference type="EMBL" id="KAF2255969.1"/>
    </source>
</evidence>
<keyword evidence="3" id="KW-0418">Kinase</keyword>
<dbReference type="InterPro" id="IPR011990">
    <property type="entry name" value="TPR-like_helical_dom_sf"/>
</dbReference>
<dbReference type="Proteomes" id="UP000800094">
    <property type="component" value="Unassembled WGS sequence"/>
</dbReference>
<dbReference type="SUPFAM" id="SSF48452">
    <property type="entry name" value="TPR-like"/>
    <property type="match status" value="1"/>
</dbReference>
<gene>
    <name evidence="3" type="ORF">BU26DRAFT_598777</name>
</gene>